<feature type="compositionally biased region" description="Low complexity" evidence="3">
    <location>
        <begin position="60"/>
        <end position="79"/>
    </location>
</feature>
<dbReference type="InterPro" id="IPR036390">
    <property type="entry name" value="WH_DNA-bd_sf"/>
</dbReference>
<evidence type="ECO:0000256" key="3">
    <source>
        <dbReference type="SAM" id="MobiDB-lite"/>
    </source>
</evidence>
<feature type="compositionally biased region" description="Basic and acidic residues" evidence="3">
    <location>
        <begin position="564"/>
        <end position="578"/>
    </location>
</feature>
<feature type="domain" description="PCI" evidence="4">
    <location>
        <begin position="337"/>
        <end position="516"/>
    </location>
</feature>
<name>A0A7S4IAN2_9STRA</name>
<dbReference type="GO" id="GO:0008541">
    <property type="term" value="C:proteasome regulatory particle, lid subcomplex"/>
    <property type="evidence" value="ECO:0007669"/>
    <property type="project" value="TreeGrafter"/>
</dbReference>
<dbReference type="InterPro" id="IPR057985">
    <property type="entry name" value="TPR_PSMD3_N"/>
</dbReference>
<dbReference type="SMART" id="SM00753">
    <property type="entry name" value="PAM"/>
    <property type="match status" value="1"/>
</dbReference>
<dbReference type="GO" id="GO:0042176">
    <property type="term" value="P:regulation of protein catabolic process"/>
    <property type="evidence" value="ECO:0007669"/>
    <property type="project" value="InterPro"/>
</dbReference>
<evidence type="ECO:0000313" key="5">
    <source>
        <dbReference type="EMBL" id="CAE2223714.1"/>
    </source>
</evidence>
<dbReference type="InterPro" id="IPR013586">
    <property type="entry name" value="PSMD3_C"/>
</dbReference>
<protein>
    <recommendedName>
        <fullName evidence="4">PCI domain-containing protein</fullName>
    </recommendedName>
</protein>
<dbReference type="SMART" id="SM00088">
    <property type="entry name" value="PINT"/>
    <property type="match status" value="1"/>
</dbReference>
<dbReference type="AlphaFoldDB" id="A0A7S4IAN2"/>
<gene>
    <name evidence="5" type="ORF">OAUR00152_LOCUS9397</name>
</gene>
<feature type="compositionally biased region" description="Basic and acidic residues" evidence="3">
    <location>
        <begin position="1"/>
        <end position="24"/>
    </location>
</feature>
<dbReference type="InterPro" id="IPR050756">
    <property type="entry name" value="CSN3"/>
</dbReference>
<feature type="compositionally biased region" description="Basic and acidic residues" evidence="3">
    <location>
        <begin position="32"/>
        <end position="42"/>
    </location>
</feature>
<dbReference type="InterPro" id="IPR000717">
    <property type="entry name" value="PCI_dom"/>
</dbReference>
<dbReference type="EMBL" id="HBKQ01013652">
    <property type="protein sequence ID" value="CAE2223714.1"/>
    <property type="molecule type" value="Transcribed_RNA"/>
</dbReference>
<evidence type="ECO:0000256" key="1">
    <source>
        <dbReference type="ARBA" id="ARBA00007912"/>
    </source>
</evidence>
<dbReference type="PANTHER" id="PTHR10758">
    <property type="entry name" value="26S PROTEASOME NON-ATPASE REGULATORY SUBUNIT 3/COP9 SIGNALOSOME COMPLEX SUBUNIT 3"/>
    <property type="match status" value="1"/>
</dbReference>
<proteinExistence type="inferred from homology"/>
<evidence type="ECO:0000259" key="4">
    <source>
        <dbReference type="PROSITE" id="PS50250"/>
    </source>
</evidence>
<feature type="region of interest" description="Disordered" evidence="3">
    <location>
        <begin position="556"/>
        <end position="587"/>
    </location>
</feature>
<keyword evidence="2" id="KW-0647">Proteasome</keyword>
<reference evidence="5" key="1">
    <citation type="submission" date="2021-01" db="EMBL/GenBank/DDBJ databases">
        <authorList>
            <person name="Corre E."/>
            <person name="Pelletier E."/>
            <person name="Niang G."/>
            <person name="Scheremetjew M."/>
            <person name="Finn R."/>
            <person name="Kale V."/>
            <person name="Holt S."/>
            <person name="Cochrane G."/>
            <person name="Meng A."/>
            <person name="Brown T."/>
            <person name="Cohen L."/>
        </authorList>
    </citation>
    <scope>NUCLEOTIDE SEQUENCE</scope>
    <source>
        <strain evidence="5">Isolate 1302-5</strain>
    </source>
</reference>
<dbReference type="GO" id="GO:0006511">
    <property type="term" value="P:ubiquitin-dependent protein catabolic process"/>
    <property type="evidence" value="ECO:0007669"/>
    <property type="project" value="TreeGrafter"/>
</dbReference>
<accession>A0A7S4IAN2</accession>
<evidence type="ECO:0000256" key="2">
    <source>
        <dbReference type="ARBA" id="ARBA00022942"/>
    </source>
</evidence>
<dbReference type="PROSITE" id="PS50250">
    <property type="entry name" value="PCI"/>
    <property type="match status" value="1"/>
</dbReference>
<dbReference type="Pfam" id="PF08375">
    <property type="entry name" value="Rpn3_C"/>
    <property type="match status" value="1"/>
</dbReference>
<dbReference type="SUPFAM" id="SSF46785">
    <property type="entry name" value="Winged helix' DNA-binding domain"/>
    <property type="match status" value="1"/>
</dbReference>
<organism evidence="5">
    <name type="scientific">Odontella aurita</name>
    <dbReference type="NCBI Taxonomy" id="265563"/>
    <lineage>
        <taxon>Eukaryota</taxon>
        <taxon>Sar</taxon>
        <taxon>Stramenopiles</taxon>
        <taxon>Ochrophyta</taxon>
        <taxon>Bacillariophyta</taxon>
        <taxon>Mediophyceae</taxon>
        <taxon>Biddulphiophycidae</taxon>
        <taxon>Eupodiscales</taxon>
        <taxon>Odontellaceae</taxon>
        <taxon>Odontella</taxon>
    </lineage>
</organism>
<dbReference type="GO" id="GO:0030234">
    <property type="term" value="F:enzyme regulator activity"/>
    <property type="evidence" value="ECO:0007669"/>
    <property type="project" value="InterPro"/>
</dbReference>
<dbReference type="PANTHER" id="PTHR10758:SF2">
    <property type="entry name" value="26S PROTEASOME NON-ATPASE REGULATORY SUBUNIT 3"/>
    <property type="match status" value="1"/>
</dbReference>
<dbReference type="Pfam" id="PF25573">
    <property type="entry name" value="TPR_PSMD3_N"/>
    <property type="match status" value="1"/>
</dbReference>
<feature type="region of interest" description="Disordered" evidence="3">
    <location>
        <begin position="1"/>
        <end position="84"/>
    </location>
</feature>
<comment type="similarity">
    <text evidence="1">Belongs to the proteasome subunit S3 family.</text>
</comment>
<sequence>MADDKKKKDDEVKKEESEGKKDADETTAASSKKKDDEPKKPDVPPVIAAGLRLERILTVSSPSGGSAPKAAAAGSPHSSDSATHNAAALTANVEAVLHSNPGKIVRRWLGTSSGTSSRATLADLSKGAEALLSHDGPCATGRELVMLLAPPTEGGGEAMDVDAKAGGEEKKDDDEKPKFLSTAAREYEAWLISLAVRLLWRDGRHGDAHSLAGKGVSILSAHMDDAARVTARAGAAGSLGKAGGASGLYPLLSRMHRYQSLAAEGLAGEQGESARAAMRADTAAAHRMACLRRDVDTQATLLNLMLRDLLNANQVEQAQKLLSNSTFPDSASNNQLCRYLYNSGRIQALRLEYTSAFSNLSQCLRKAPTNTGLGFRIAVQRLLVVVQLLMGEIPERNVFFTEGMVAELSPYLKITQAVRRGDLPFFKTTVAQCASRLREDGTYTLISRLAHSVVKAGLRRLNVSYSRISLDDVAHRLGLSCATSAEFVVAKAVRDGVIDATIDHAGGYVRSHDLVDVYATTEPAEAFHRRIAYCLTTHNDAVRGMRYPPDAYKRQLEASRGLKGKKDDDKTDEEKAQEFEEEMDEDY</sequence>
<dbReference type="Pfam" id="PF01399">
    <property type="entry name" value="PCI"/>
    <property type="match status" value="1"/>
</dbReference>